<evidence type="ECO:0000313" key="2">
    <source>
        <dbReference type="EMBL" id="EGF98338.1"/>
    </source>
</evidence>
<evidence type="ECO:0000313" key="3">
    <source>
        <dbReference type="Proteomes" id="UP000001072"/>
    </source>
</evidence>
<keyword evidence="3" id="KW-1185">Reference proteome</keyword>
<dbReference type="HOGENOM" id="CLU_866211_0_0_1"/>
<proteinExistence type="predicted"/>
<sequence>MPADRSNKRSSFSGRTSPYGEPPREQINPETNEECMQRGKSRSASARSNPMNPGARGVTTSSARDTKQSNRKDTTSSGTLGRGTEKSFNGCWKAKHTESELASLPELPSHSASFSTRDIDTAPGMSPPRKCAEADCFFTRPAGQFTNNNIQMSVPSNFNSQWNSSSKFYLTPRKIHVCTLSDDIHLIPPSHPLWTEGSASSNGFYNAARQFPDNTQMSETLPSDLSFQLNSGNPLRPQGSASRNDFLNVPAHGGFPFVSTNFQGSGYQNTIYSPMEGFSAAAPPVPYAPQMIGISPLCYEFSKSSRLPTVPPKETKEKKDH</sequence>
<reference evidence="3" key="1">
    <citation type="journal article" date="2011" name="Proc. Natl. Acad. Sci. U.S.A.">
        <title>Obligate biotrophy features unraveled by the genomic analysis of rust fungi.</title>
        <authorList>
            <person name="Duplessis S."/>
            <person name="Cuomo C.A."/>
            <person name="Lin Y.-C."/>
            <person name="Aerts A."/>
            <person name="Tisserant E."/>
            <person name="Veneault-Fourrey C."/>
            <person name="Joly D.L."/>
            <person name="Hacquard S."/>
            <person name="Amselem J."/>
            <person name="Cantarel B.L."/>
            <person name="Chiu R."/>
            <person name="Coutinho P.M."/>
            <person name="Feau N."/>
            <person name="Field M."/>
            <person name="Frey P."/>
            <person name="Gelhaye E."/>
            <person name="Goldberg J."/>
            <person name="Grabherr M.G."/>
            <person name="Kodira C.D."/>
            <person name="Kohler A."/>
            <person name="Kuees U."/>
            <person name="Lindquist E.A."/>
            <person name="Lucas S.M."/>
            <person name="Mago R."/>
            <person name="Mauceli E."/>
            <person name="Morin E."/>
            <person name="Murat C."/>
            <person name="Pangilinan J.L."/>
            <person name="Park R."/>
            <person name="Pearson M."/>
            <person name="Quesneville H."/>
            <person name="Rouhier N."/>
            <person name="Sakthikumar S."/>
            <person name="Salamov A.A."/>
            <person name="Schmutz J."/>
            <person name="Selles B."/>
            <person name="Shapiro H."/>
            <person name="Tanguay P."/>
            <person name="Tuskan G.A."/>
            <person name="Henrissat B."/>
            <person name="Van de Peer Y."/>
            <person name="Rouze P."/>
            <person name="Ellis J.G."/>
            <person name="Dodds P.N."/>
            <person name="Schein J.E."/>
            <person name="Zhong S."/>
            <person name="Hamelin R.C."/>
            <person name="Grigoriev I.V."/>
            <person name="Szabo L.J."/>
            <person name="Martin F."/>
        </authorList>
    </citation>
    <scope>NUCLEOTIDE SEQUENCE [LARGE SCALE GENOMIC DNA]</scope>
    <source>
        <strain evidence="3">98AG31 / pathotype 3-4-7</strain>
    </source>
</reference>
<gene>
    <name evidence="2" type="ORF">MELLADRAFT_69396</name>
</gene>
<dbReference type="InParanoid" id="F4SAJ9"/>
<accession>F4SAJ9</accession>
<dbReference type="KEGG" id="mlr:MELLADRAFT_69396"/>
<feature type="region of interest" description="Disordered" evidence="1">
    <location>
        <begin position="1"/>
        <end position="88"/>
    </location>
</feature>
<evidence type="ECO:0000256" key="1">
    <source>
        <dbReference type="SAM" id="MobiDB-lite"/>
    </source>
</evidence>
<dbReference type="GeneID" id="18931232"/>
<dbReference type="RefSeq" id="XP_007418379.1">
    <property type="nucleotide sequence ID" value="XM_007418317.1"/>
</dbReference>
<dbReference type="AlphaFoldDB" id="F4SAJ9"/>
<feature type="compositionally biased region" description="Polar residues" evidence="1">
    <location>
        <begin position="42"/>
        <end position="51"/>
    </location>
</feature>
<dbReference type="Proteomes" id="UP000001072">
    <property type="component" value="Unassembled WGS sequence"/>
</dbReference>
<name>F4SAJ9_MELLP</name>
<protein>
    <submittedName>
        <fullName evidence="2">Uncharacterized protein</fullName>
    </submittedName>
</protein>
<dbReference type="EMBL" id="GL883178">
    <property type="protein sequence ID" value="EGF98338.1"/>
    <property type="molecule type" value="Genomic_DNA"/>
</dbReference>
<feature type="compositionally biased region" description="Basic and acidic residues" evidence="1">
    <location>
        <begin position="64"/>
        <end position="74"/>
    </location>
</feature>
<dbReference type="VEuPathDB" id="FungiDB:MELLADRAFT_69396"/>
<organism evidence="3">
    <name type="scientific">Melampsora larici-populina (strain 98AG31 / pathotype 3-4-7)</name>
    <name type="common">Poplar leaf rust fungus</name>
    <dbReference type="NCBI Taxonomy" id="747676"/>
    <lineage>
        <taxon>Eukaryota</taxon>
        <taxon>Fungi</taxon>
        <taxon>Dikarya</taxon>
        <taxon>Basidiomycota</taxon>
        <taxon>Pucciniomycotina</taxon>
        <taxon>Pucciniomycetes</taxon>
        <taxon>Pucciniales</taxon>
        <taxon>Melampsoraceae</taxon>
        <taxon>Melampsora</taxon>
    </lineage>
</organism>